<dbReference type="GO" id="GO:0009279">
    <property type="term" value="C:cell outer membrane"/>
    <property type="evidence" value="ECO:0007669"/>
    <property type="project" value="UniProtKB-SubCell"/>
</dbReference>
<dbReference type="FunFam" id="2.170.130.10:FF:000003">
    <property type="entry name" value="SusC/RagA family TonB-linked outer membrane protein"/>
    <property type="match status" value="1"/>
</dbReference>
<dbReference type="AlphaFoldDB" id="A0A2X2IR25"/>
<dbReference type="Gene3D" id="2.170.130.10">
    <property type="entry name" value="TonB-dependent receptor, plug domain"/>
    <property type="match status" value="1"/>
</dbReference>
<dbReference type="EMBL" id="UAUU01000002">
    <property type="protein sequence ID" value="SPZ84448.1"/>
    <property type="molecule type" value="Genomic_DNA"/>
</dbReference>
<keyword evidence="9" id="KW-0675">Receptor</keyword>
<evidence type="ECO:0000256" key="2">
    <source>
        <dbReference type="ARBA" id="ARBA00022448"/>
    </source>
</evidence>
<dbReference type="Pfam" id="PF07715">
    <property type="entry name" value="Plug"/>
    <property type="match status" value="1"/>
</dbReference>
<dbReference type="InterPro" id="IPR036942">
    <property type="entry name" value="Beta-barrel_TonB_sf"/>
</dbReference>
<dbReference type="InterPro" id="IPR023997">
    <property type="entry name" value="TonB-dep_OMP_SusC/RagA_CS"/>
</dbReference>
<dbReference type="NCBIfam" id="TIGR04056">
    <property type="entry name" value="OMP_RagA_SusC"/>
    <property type="match status" value="1"/>
</dbReference>
<dbReference type="InterPro" id="IPR039426">
    <property type="entry name" value="TonB-dep_rcpt-like"/>
</dbReference>
<dbReference type="RefSeq" id="WP_112373929.1">
    <property type="nucleotide sequence ID" value="NZ_CP069793.1"/>
</dbReference>
<name>A0A2X2IR25_SPHMU</name>
<evidence type="ECO:0000256" key="4">
    <source>
        <dbReference type="ARBA" id="ARBA00022692"/>
    </source>
</evidence>
<reference evidence="9 10" key="1">
    <citation type="submission" date="2018-06" db="EMBL/GenBank/DDBJ databases">
        <authorList>
            <consortium name="Pathogen Informatics"/>
            <person name="Doyle S."/>
        </authorList>
    </citation>
    <scope>NUCLEOTIDE SEQUENCE [LARGE SCALE GENOMIC DNA]</scope>
    <source>
        <strain evidence="9 10">NCTC11343</strain>
    </source>
</reference>
<dbReference type="Gene3D" id="2.40.170.20">
    <property type="entry name" value="TonB-dependent receptor, beta-barrel domain"/>
    <property type="match status" value="1"/>
</dbReference>
<evidence type="ECO:0000259" key="8">
    <source>
        <dbReference type="Pfam" id="PF07715"/>
    </source>
</evidence>
<comment type="subcellular location">
    <subcellularLocation>
        <location evidence="1 7">Cell outer membrane</location>
        <topology evidence="1 7">Multi-pass membrane protein</topology>
    </subcellularLocation>
</comment>
<dbReference type="InterPro" id="IPR008969">
    <property type="entry name" value="CarboxyPept-like_regulatory"/>
</dbReference>
<accession>A0A2X2IR25</accession>
<evidence type="ECO:0000256" key="6">
    <source>
        <dbReference type="ARBA" id="ARBA00023237"/>
    </source>
</evidence>
<proteinExistence type="inferred from homology"/>
<evidence type="ECO:0000313" key="9">
    <source>
        <dbReference type="EMBL" id="SPZ84448.1"/>
    </source>
</evidence>
<keyword evidence="2 7" id="KW-0813">Transport</keyword>
<dbReference type="GeneID" id="97178597"/>
<dbReference type="Proteomes" id="UP000251241">
    <property type="component" value="Unassembled WGS sequence"/>
</dbReference>
<evidence type="ECO:0000313" key="10">
    <source>
        <dbReference type="Proteomes" id="UP000251241"/>
    </source>
</evidence>
<dbReference type="InterPro" id="IPR023996">
    <property type="entry name" value="TonB-dep_OMP_SusC/RagA"/>
</dbReference>
<evidence type="ECO:0000256" key="5">
    <source>
        <dbReference type="ARBA" id="ARBA00023136"/>
    </source>
</evidence>
<dbReference type="InterPro" id="IPR012910">
    <property type="entry name" value="Plug_dom"/>
</dbReference>
<keyword evidence="3 7" id="KW-1134">Transmembrane beta strand</keyword>
<dbReference type="NCBIfam" id="TIGR04057">
    <property type="entry name" value="SusC_RagA_signa"/>
    <property type="match status" value="1"/>
</dbReference>
<dbReference type="SUPFAM" id="SSF56935">
    <property type="entry name" value="Porins"/>
    <property type="match status" value="1"/>
</dbReference>
<keyword evidence="4 7" id="KW-0812">Transmembrane</keyword>
<dbReference type="InterPro" id="IPR037066">
    <property type="entry name" value="Plug_dom_sf"/>
</dbReference>
<evidence type="ECO:0000256" key="1">
    <source>
        <dbReference type="ARBA" id="ARBA00004571"/>
    </source>
</evidence>
<gene>
    <name evidence="9" type="ORF">NCTC11343_00988</name>
</gene>
<evidence type="ECO:0000256" key="3">
    <source>
        <dbReference type="ARBA" id="ARBA00022452"/>
    </source>
</evidence>
<dbReference type="Pfam" id="PF13715">
    <property type="entry name" value="CarbopepD_reg_2"/>
    <property type="match status" value="1"/>
</dbReference>
<keyword evidence="6 7" id="KW-0998">Cell outer membrane</keyword>
<dbReference type="PROSITE" id="PS52016">
    <property type="entry name" value="TONB_DEPENDENT_REC_3"/>
    <property type="match status" value="1"/>
</dbReference>
<dbReference type="Gene3D" id="2.60.40.1120">
    <property type="entry name" value="Carboxypeptidase-like, regulatory domain"/>
    <property type="match status" value="1"/>
</dbReference>
<keyword evidence="5 7" id="KW-0472">Membrane</keyword>
<sequence>MAKFYKVGLSAMMMFTVGASMAQQKISITGRITDSQGAPLAGVTIREKGGKISTSTNETGQYTISVPENTIILISYIGYQDQEVNSKGRSIINVSLEKNTSALDEVVVVGYGTQKKVNLTGSVATVGADKLTNRPIMNLAAALGGTAPGIRVTQGNGNPGSEDVSIRIRGTGSFNNNNPLILVDGAVADMVPLNTDDIENISILKDAASAAIYGSRAANGVILVTTKKGKKGEAPKIAFNELYAREQAQTDLKFMSSTADWMELHNIAKVNANPTSTSPDYTLSTIEDWRKANGDPNGIYNNPITGNSIPNWLAYPNTDWAQVLFQPQYYQRYGVSVTGGSDKSSYLMSAGYQNNPGTLANTGMKRFNIRTNLETKIADRITFGTQTYATKEYKQPGSTSMTYLLQAFPGMTPIYQGKYGASEDPNTTNKDNILQQVASNGGENNYTRINSTWYANADLWKGIVAEARFNYSEYMREDENYSQNLPRYSFRESFEKPKEGIGNLDQATTYRFSYKSSSYTANALLRYAHTFGKHDVGGLAGYEQYYSKTSGFNATQRGLLDWSVTDINSGGTMESIGGSDQNRKDNAKAENAMISYFGRVNYAYDGKYLFEGNFRSDASSKFAPGHRTGFFPSFSAGWVISNERFFDPAKTTVNYLKLRGSYGTLGNTISGNYDWQTLYQKVNNVFNESVANGVIQQTIQNLSLSWEKLTTYNLGLEASFLNRRLSVEADMYSRKTSDILTAAIIYLTMGNINAPMSNTASMNNKGIELNLGWNDKIGEFRYGVNGNISYNMNRVSGFKGTLKYEQDPSTLDIWGNPTWRYTNLADVSTGGNERRVEQHMLDEWFLRRPYAGTGTYMKSDGSVDPNGGPTDGMIRTKADLEWVKSMIAANYSFNNNTVGPGAANIWYGQMLMADANGDGKYGNDDDREFTGKSSVAKFVFGLNLTAAYKGFDLNMLLAGRVGSYHYINERGSNGSILANTGDQLPADAWTKYYSYDAVRANSDYDNYDPATDPNANINGKYPRLLSSSSIMQANTFYLYNTSYLKLKSLQLGYTFPKKWINQAKIKDLRVFVTGENLLTFKHKDFPGVDPELGGSLIVYPIAKLYSAGVSVTF</sequence>
<evidence type="ECO:0000256" key="7">
    <source>
        <dbReference type="PROSITE-ProRule" id="PRU01360"/>
    </source>
</evidence>
<dbReference type="SUPFAM" id="SSF49464">
    <property type="entry name" value="Carboxypeptidase regulatory domain-like"/>
    <property type="match status" value="1"/>
</dbReference>
<feature type="domain" description="TonB-dependent receptor plug" evidence="8">
    <location>
        <begin position="116"/>
        <end position="221"/>
    </location>
</feature>
<protein>
    <submittedName>
        <fullName evidence="9">Outer membrane receptor for ferrienterochelin and colicins</fullName>
    </submittedName>
</protein>
<comment type="similarity">
    <text evidence="7">Belongs to the TonB-dependent receptor family.</text>
</comment>
<organism evidence="9 10">
    <name type="scientific">Sphingobacterium multivorum</name>
    <dbReference type="NCBI Taxonomy" id="28454"/>
    <lineage>
        <taxon>Bacteria</taxon>
        <taxon>Pseudomonadati</taxon>
        <taxon>Bacteroidota</taxon>
        <taxon>Sphingobacteriia</taxon>
        <taxon>Sphingobacteriales</taxon>
        <taxon>Sphingobacteriaceae</taxon>
        <taxon>Sphingobacterium</taxon>
    </lineage>
</organism>